<name>A0A0E9TNX4_ANGAN</name>
<dbReference type="EMBL" id="GBXM01053992">
    <property type="protein sequence ID" value="JAH54585.1"/>
    <property type="molecule type" value="Transcribed_RNA"/>
</dbReference>
<organism evidence="1">
    <name type="scientific">Anguilla anguilla</name>
    <name type="common">European freshwater eel</name>
    <name type="synonym">Muraena anguilla</name>
    <dbReference type="NCBI Taxonomy" id="7936"/>
    <lineage>
        <taxon>Eukaryota</taxon>
        <taxon>Metazoa</taxon>
        <taxon>Chordata</taxon>
        <taxon>Craniata</taxon>
        <taxon>Vertebrata</taxon>
        <taxon>Euteleostomi</taxon>
        <taxon>Actinopterygii</taxon>
        <taxon>Neopterygii</taxon>
        <taxon>Teleostei</taxon>
        <taxon>Anguilliformes</taxon>
        <taxon>Anguillidae</taxon>
        <taxon>Anguilla</taxon>
    </lineage>
</organism>
<evidence type="ECO:0000313" key="1">
    <source>
        <dbReference type="EMBL" id="JAH54585.1"/>
    </source>
</evidence>
<sequence>MTSQWNGCGEL</sequence>
<proteinExistence type="predicted"/>
<reference evidence="1" key="2">
    <citation type="journal article" date="2015" name="Fish Shellfish Immunol.">
        <title>Early steps in the European eel (Anguilla anguilla)-Vibrio vulnificus interaction in the gills: Role of the RtxA13 toxin.</title>
        <authorList>
            <person name="Callol A."/>
            <person name="Pajuelo D."/>
            <person name="Ebbesson L."/>
            <person name="Teles M."/>
            <person name="MacKenzie S."/>
            <person name="Amaro C."/>
        </authorList>
    </citation>
    <scope>NUCLEOTIDE SEQUENCE</scope>
</reference>
<protein>
    <submittedName>
        <fullName evidence="1">Uncharacterized protein</fullName>
    </submittedName>
</protein>
<reference evidence="1" key="1">
    <citation type="submission" date="2014-11" db="EMBL/GenBank/DDBJ databases">
        <authorList>
            <person name="Amaro Gonzalez C."/>
        </authorList>
    </citation>
    <scope>NUCLEOTIDE SEQUENCE</scope>
</reference>
<accession>A0A0E9TNX4</accession>